<evidence type="ECO:0000256" key="2">
    <source>
        <dbReference type="ARBA" id="ARBA00008488"/>
    </source>
</evidence>
<dbReference type="AlphaFoldDB" id="Q311A3"/>
<evidence type="ECO:0000256" key="6">
    <source>
        <dbReference type="ARBA" id="ARBA00023136"/>
    </source>
</evidence>
<accession>Q311A3</accession>
<protein>
    <submittedName>
        <fullName evidence="9">Channel protein, hemolysin III family</fullName>
    </submittedName>
</protein>
<evidence type="ECO:0000256" key="4">
    <source>
        <dbReference type="ARBA" id="ARBA00022692"/>
    </source>
</evidence>
<keyword evidence="6 8" id="KW-0472">Membrane</keyword>
<dbReference type="STRING" id="207559.Dde_1696"/>
<evidence type="ECO:0000256" key="1">
    <source>
        <dbReference type="ARBA" id="ARBA00004651"/>
    </source>
</evidence>
<feature type="transmembrane region" description="Helical" evidence="8">
    <location>
        <begin position="80"/>
        <end position="96"/>
    </location>
</feature>
<feature type="binding site" evidence="7">
    <location>
        <position position="188"/>
    </location>
    <ligand>
        <name>Zn(2+)</name>
        <dbReference type="ChEBI" id="CHEBI:29105"/>
    </ligand>
</feature>
<feature type="transmembrane region" description="Helical" evidence="8">
    <location>
        <begin position="154"/>
        <end position="175"/>
    </location>
</feature>
<evidence type="ECO:0000256" key="5">
    <source>
        <dbReference type="ARBA" id="ARBA00022989"/>
    </source>
</evidence>
<dbReference type="KEGG" id="dde:Dde_1696"/>
<dbReference type="GO" id="GO:0046872">
    <property type="term" value="F:metal ion binding"/>
    <property type="evidence" value="ECO:0007669"/>
    <property type="project" value="UniProtKB-KW"/>
</dbReference>
<reference evidence="9 10" key="1">
    <citation type="journal article" date="2011" name="J. Bacteriol.">
        <title>Complete genome sequence and updated annotation of Desulfovibrio alaskensis G20.</title>
        <authorList>
            <person name="Hauser L.J."/>
            <person name="Land M.L."/>
            <person name="Brown S.D."/>
            <person name="Larimer F."/>
            <person name="Keller K.L."/>
            <person name="Rapp-Giles B.J."/>
            <person name="Price M.N."/>
            <person name="Lin M."/>
            <person name="Bruce D.C."/>
            <person name="Detter J.C."/>
            <person name="Tapia R."/>
            <person name="Han C.S."/>
            <person name="Goodwin L.A."/>
            <person name="Cheng J.F."/>
            <person name="Pitluck S."/>
            <person name="Copeland A."/>
            <person name="Lucas S."/>
            <person name="Nolan M."/>
            <person name="Lapidus A.L."/>
            <person name="Palumbo A.V."/>
            <person name="Wall J.D."/>
        </authorList>
    </citation>
    <scope>NUCLEOTIDE SEQUENCE [LARGE SCALE GENOMIC DNA]</scope>
    <source>
        <strain evidence="10">ATCC BAA 1058 / DSM 17464 / G20</strain>
    </source>
</reference>
<evidence type="ECO:0000256" key="3">
    <source>
        <dbReference type="ARBA" id="ARBA00022475"/>
    </source>
</evidence>
<feature type="transmembrane region" description="Helical" evidence="8">
    <location>
        <begin position="187"/>
        <end position="210"/>
    </location>
</feature>
<keyword evidence="5 8" id="KW-1133">Transmembrane helix</keyword>
<feature type="transmembrane region" description="Helical" evidence="8">
    <location>
        <begin position="38"/>
        <end position="59"/>
    </location>
</feature>
<feature type="binding site" evidence="7">
    <location>
        <position position="60"/>
    </location>
    <ligand>
        <name>Zn(2+)</name>
        <dbReference type="ChEBI" id="CHEBI:29105"/>
    </ligand>
</feature>
<feature type="transmembrane region" description="Helical" evidence="8">
    <location>
        <begin position="12"/>
        <end position="32"/>
    </location>
</feature>
<keyword evidence="7" id="KW-0862">Zinc</keyword>
<keyword evidence="7" id="KW-0479">Metal-binding</keyword>
<dbReference type="NCBIfam" id="TIGR01065">
    <property type="entry name" value="hlyIII"/>
    <property type="match status" value="1"/>
</dbReference>
<dbReference type="eggNOG" id="COG1272">
    <property type="taxonomic scope" value="Bacteria"/>
</dbReference>
<dbReference type="Proteomes" id="UP000002710">
    <property type="component" value="Chromosome"/>
</dbReference>
<evidence type="ECO:0000313" key="9">
    <source>
        <dbReference type="EMBL" id="ABB38493.1"/>
    </source>
</evidence>
<dbReference type="GO" id="GO:0005886">
    <property type="term" value="C:plasma membrane"/>
    <property type="evidence" value="ECO:0007669"/>
    <property type="project" value="UniProtKB-SubCell"/>
</dbReference>
<sequence>MPLRDPVSGLTHCIGAVLALIGTIILIVRVASPELTRHIISFSVFGVAMVLLYTASTLYHWLPLRQAGIRLLRRIDHSMIFIYIAATYTPICLIPLQGAWGWSLLACAWGFALLGVFVKIYWLHAPRWLSTALYLGMGWMALAAVYPLVTSLKWGALAYLLAGGLLYSAGALIYACKRPNFFKNFGFHELFHIFVMGGSFCHFMVMYRYISVLR</sequence>
<dbReference type="Pfam" id="PF03006">
    <property type="entry name" value="HlyIII"/>
    <property type="match status" value="1"/>
</dbReference>
<feature type="transmembrane region" description="Helical" evidence="8">
    <location>
        <begin position="129"/>
        <end position="148"/>
    </location>
</feature>
<evidence type="ECO:0000256" key="7">
    <source>
        <dbReference type="PIRSR" id="PIRSR604254-1"/>
    </source>
</evidence>
<keyword evidence="10" id="KW-1185">Reference proteome</keyword>
<name>Q311A3_OLEA2</name>
<evidence type="ECO:0000313" key="10">
    <source>
        <dbReference type="Proteomes" id="UP000002710"/>
    </source>
</evidence>
<feature type="binding site" evidence="7">
    <location>
        <position position="192"/>
    </location>
    <ligand>
        <name>Zn(2+)</name>
        <dbReference type="ChEBI" id="CHEBI:29105"/>
    </ligand>
</feature>
<dbReference type="RefSeq" id="WP_011367639.1">
    <property type="nucleotide sequence ID" value="NC_007519.1"/>
</dbReference>
<dbReference type="EMBL" id="CP000112">
    <property type="protein sequence ID" value="ABB38493.1"/>
    <property type="molecule type" value="Genomic_DNA"/>
</dbReference>
<dbReference type="PANTHER" id="PTHR20855">
    <property type="entry name" value="ADIPOR/PROGESTIN RECEPTOR-RELATED"/>
    <property type="match status" value="1"/>
</dbReference>
<dbReference type="InterPro" id="IPR004254">
    <property type="entry name" value="AdipoR/HlyIII-related"/>
</dbReference>
<keyword evidence="3" id="KW-1003">Cell membrane</keyword>
<organism evidence="9 10">
    <name type="scientific">Oleidesulfovibrio alaskensis (strain ATCC BAA-1058 / DSM 17464 / G20)</name>
    <name type="common">Desulfovibrio alaskensis</name>
    <dbReference type="NCBI Taxonomy" id="207559"/>
    <lineage>
        <taxon>Bacteria</taxon>
        <taxon>Pseudomonadati</taxon>
        <taxon>Thermodesulfobacteriota</taxon>
        <taxon>Desulfovibrionia</taxon>
        <taxon>Desulfovibrionales</taxon>
        <taxon>Desulfovibrionaceae</taxon>
        <taxon>Oleidesulfovibrio</taxon>
    </lineage>
</organism>
<dbReference type="PANTHER" id="PTHR20855:SF3">
    <property type="entry name" value="LD03007P"/>
    <property type="match status" value="1"/>
</dbReference>
<comment type="similarity">
    <text evidence="2">Belongs to the UPF0073 (Hly-III) family.</text>
</comment>
<dbReference type="GO" id="GO:0140911">
    <property type="term" value="F:pore-forming activity"/>
    <property type="evidence" value="ECO:0007669"/>
    <property type="project" value="InterPro"/>
</dbReference>
<proteinExistence type="inferred from homology"/>
<gene>
    <name evidence="9" type="ordered locus">Dde_1696</name>
</gene>
<evidence type="ECO:0000256" key="8">
    <source>
        <dbReference type="SAM" id="Phobius"/>
    </source>
</evidence>
<dbReference type="InterPro" id="IPR005744">
    <property type="entry name" value="Hy-lIII"/>
</dbReference>
<feature type="transmembrane region" description="Helical" evidence="8">
    <location>
        <begin position="102"/>
        <end position="122"/>
    </location>
</feature>
<dbReference type="HOGENOM" id="CLU_051078_2_1_7"/>
<comment type="subcellular location">
    <subcellularLocation>
        <location evidence="1">Cell membrane</location>
        <topology evidence="1">Multi-pass membrane protein</topology>
    </subcellularLocation>
</comment>
<keyword evidence="4 8" id="KW-0812">Transmembrane</keyword>